<organism evidence="2 3">
    <name type="scientific">Portunus trituberculatus</name>
    <name type="common">Swimming crab</name>
    <name type="synonym">Neptunus trituberculatus</name>
    <dbReference type="NCBI Taxonomy" id="210409"/>
    <lineage>
        <taxon>Eukaryota</taxon>
        <taxon>Metazoa</taxon>
        <taxon>Ecdysozoa</taxon>
        <taxon>Arthropoda</taxon>
        <taxon>Crustacea</taxon>
        <taxon>Multicrustacea</taxon>
        <taxon>Malacostraca</taxon>
        <taxon>Eumalacostraca</taxon>
        <taxon>Eucarida</taxon>
        <taxon>Decapoda</taxon>
        <taxon>Pleocyemata</taxon>
        <taxon>Brachyura</taxon>
        <taxon>Eubrachyura</taxon>
        <taxon>Portunoidea</taxon>
        <taxon>Portunidae</taxon>
        <taxon>Portuninae</taxon>
        <taxon>Portunus</taxon>
    </lineage>
</organism>
<evidence type="ECO:0000313" key="2">
    <source>
        <dbReference type="EMBL" id="MPC42316.1"/>
    </source>
</evidence>
<reference evidence="2 3" key="1">
    <citation type="submission" date="2019-05" db="EMBL/GenBank/DDBJ databases">
        <title>Another draft genome of Portunus trituberculatus and its Hox gene families provides insights of decapod evolution.</title>
        <authorList>
            <person name="Jeong J.-H."/>
            <person name="Song I."/>
            <person name="Kim S."/>
            <person name="Choi T."/>
            <person name="Kim D."/>
            <person name="Ryu S."/>
            <person name="Kim W."/>
        </authorList>
    </citation>
    <scope>NUCLEOTIDE SEQUENCE [LARGE SCALE GENOMIC DNA]</scope>
    <source>
        <tissue evidence="2">Muscle</tissue>
    </source>
</reference>
<evidence type="ECO:0000256" key="1">
    <source>
        <dbReference type="SAM" id="MobiDB-lite"/>
    </source>
</evidence>
<keyword evidence="3" id="KW-1185">Reference proteome</keyword>
<comment type="caution">
    <text evidence="2">The sequence shown here is derived from an EMBL/GenBank/DDBJ whole genome shotgun (WGS) entry which is preliminary data.</text>
</comment>
<proteinExistence type="predicted"/>
<feature type="compositionally biased region" description="Basic residues" evidence="1">
    <location>
        <begin position="62"/>
        <end position="75"/>
    </location>
</feature>
<dbReference type="EMBL" id="VSRR010005389">
    <property type="protein sequence ID" value="MPC42316.1"/>
    <property type="molecule type" value="Genomic_DNA"/>
</dbReference>
<accession>A0A5B7FAH6</accession>
<feature type="compositionally biased region" description="Basic and acidic residues" evidence="1">
    <location>
        <begin position="33"/>
        <end position="58"/>
    </location>
</feature>
<gene>
    <name evidence="2" type="ORF">E2C01_035935</name>
</gene>
<evidence type="ECO:0000313" key="3">
    <source>
        <dbReference type="Proteomes" id="UP000324222"/>
    </source>
</evidence>
<protein>
    <submittedName>
        <fullName evidence="2">Uncharacterized protein</fullName>
    </submittedName>
</protein>
<name>A0A5B7FAH6_PORTR</name>
<sequence>MKINEKKCYSWGWSGGGDGSDSTRGEKRRRKKGGVEEGERTLARDQKVARCPSEELHPRQGVSRKQRQRVQANKR</sequence>
<feature type="region of interest" description="Disordered" evidence="1">
    <location>
        <begin position="1"/>
        <end position="75"/>
    </location>
</feature>
<dbReference type="AlphaFoldDB" id="A0A5B7FAH6"/>
<dbReference type="Proteomes" id="UP000324222">
    <property type="component" value="Unassembled WGS sequence"/>
</dbReference>